<name>A0A2U3PYA4_9BRAD</name>
<dbReference type="AlphaFoldDB" id="A0A2U3PYA4"/>
<evidence type="ECO:0000259" key="2">
    <source>
        <dbReference type="SMART" id="SM00382"/>
    </source>
</evidence>
<evidence type="ECO:0000313" key="4">
    <source>
        <dbReference type="Proteomes" id="UP000246085"/>
    </source>
</evidence>
<dbReference type="Gene3D" id="3.40.50.300">
    <property type="entry name" value="P-loop containing nucleotide triphosphate hydrolases"/>
    <property type="match status" value="1"/>
</dbReference>
<dbReference type="GO" id="GO:0005524">
    <property type="term" value="F:ATP binding"/>
    <property type="evidence" value="ECO:0007669"/>
    <property type="project" value="InterPro"/>
</dbReference>
<dbReference type="KEGG" id="bvz:BRAD3257_3085"/>
<dbReference type="GO" id="GO:0051131">
    <property type="term" value="P:chaperone-mediated protein complex assembly"/>
    <property type="evidence" value="ECO:0007669"/>
    <property type="project" value="TreeGrafter"/>
</dbReference>
<dbReference type="SMART" id="SM00382">
    <property type="entry name" value="AAA"/>
    <property type="match status" value="1"/>
</dbReference>
<proteinExistence type="predicted"/>
<dbReference type="RefSeq" id="WP_244607946.1">
    <property type="nucleotide sequence ID" value="NZ_LS398110.1"/>
</dbReference>
<dbReference type="PANTHER" id="PTHR43718">
    <property type="entry name" value="LON PROTEASE"/>
    <property type="match status" value="1"/>
</dbReference>
<dbReference type="GO" id="GO:0004176">
    <property type="term" value="F:ATP-dependent peptidase activity"/>
    <property type="evidence" value="ECO:0007669"/>
    <property type="project" value="InterPro"/>
</dbReference>
<dbReference type="Pfam" id="PF00004">
    <property type="entry name" value="AAA"/>
    <property type="match status" value="1"/>
</dbReference>
<evidence type="ECO:0000256" key="1">
    <source>
        <dbReference type="SAM" id="MobiDB-lite"/>
    </source>
</evidence>
<dbReference type="InterPro" id="IPR027065">
    <property type="entry name" value="Lon_Prtase"/>
</dbReference>
<dbReference type="SUPFAM" id="SSF52540">
    <property type="entry name" value="P-loop containing nucleoside triphosphate hydrolases"/>
    <property type="match status" value="1"/>
</dbReference>
<accession>A0A2U3PYA4</accession>
<protein>
    <submittedName>
        <fullName evidence="3">ATPase associated with various cellular activities, AAA_5</fullName>
    </submittedName>
</protein>
<dbReference type="EMBL" id="LS398110">
    <property type="protein sequence ID" value="SPP94134.1"/>
    <property type="molecule type" value="Genomic_DNA"/>
</dbReference>
<dbReference type="GO" id="GO:0016887">
    <property type="term" value="F:ATP hydrolysis activity"/>
    <property type="evidence" value="ECO:0007669"/>
    <property type="project" value="InterPro"/>
</dbReference>
<dbReference type="GO" id="GO:0007005">
    <property type="term" value="P:mitochondrion organization"/>
    <property type="evidence" value="ECO:0007669"/>
    <property type="project" value="TreeGrafter"/>
</dbReference>
<dbReference type="GO" id="GO:0006515">
    <property type="term" value="P:protein quality control for misfolded or incompletely synthesized proteins"/>
    <property type="evidence" value="ECO:0007669"/>
    <property type="project" value="TreeGrafter"/>
</dbReference>
<feature type="compositionally biased region" description="Basic and acidic residues" evidence="1">
    <location>
        <begin position="210"/>
        <end position="231"/>
    </location>
</feature>
<dbReference type="InterPro" id="IPR003593">
    <property type="entry name" value="AAA+_ATPase"/>
</dbReference>
<dbReference type="GO" id="GO:0003697">
    <property type="term" value="F:single-stranded DNA binding"/>
    <property type="evidence" value="ECO:0007669"/>
    <property type="project" value="TreeGrafter"/>
</dbReference>
<evidence type="ECO:0000313" key="3">
    <source>
        <dbReference type="EMBL" id="SPP94134.1"/>
    </source>
</evidence>
<feature type="region of interest" description="Disordered" evidence="1">
    <location>
        <begin position="210"/>
        <end position="233"/>
    </location>
</feature>
<gene>
    <name evidence="3" type="ORF">BRAD3257_3085</name>
</gene>
<reference evidence="3 4" key="1">
    <citation type="submission" date="2018-03" db="EMBL/GenBank/DDBJ databases">
        <authorList>
            <person name="Gully D."/>
        </authorList>
    </citation>
    <scope>NUCLEOTIDE SEQUENCE [LARGE SCALE GENOMIC DNA]</scope>
    <source>
        <strain evidence="3">ORS3257</strain>
    </source>
</reference>
<organism evidence="3 4">
    <name type="scientific">Bradyrhizobium vignae</name>
    <dbReference type="NCBI Taxonomy" id="1549949"/>
    <lineage>
        <taxon>Bacteria</taxon>
        <taxon>Pseudomonadati</taxon>
        <taxon>Pseudomonadota</taxon>
        <taxon>Alphaproteobacteria</taxon>
        <taxon>Hyphomicrobiales</taxon>
        <taxon>Nitrobacteraceae</taxon>
        <taxon>Bradyrhizobium</taxon>
    </lineage>
</organism>
<dbReference type="PANTHER" id="PTHR43718:SF2">
    <property type="entry name" value="LON PROTEASE HOMOLOG, MITOCHONDRIAL"/>
    <property type="match status" value="1"/>
</dbReference>
<dbReference type="InterPro" id="IPR003959">
    <property type="entry name" value="ATPase_AAA_core"/>
</dbReference>
<sequence length="523" mass="57496">MDKMMTDDTDEITFTAFDLDLIEGAAEDSASSDDELAKLPRILRYGLLASRGVNSVYQRLAADIEESCPGLPLAAAWLDMPNADTGSRLAAELDHRSVVEDKSELRGLADCIRLTSLMLPRDKALIEDHRRVARALLAALRKLDHDSPLRLAAEAEAVTYGWAALPVCANDVTRTFQTPAATAAAALGAQMAKYRIEDVTAKLMAHAARERVERTKSDRAVAPEKDARADDAPAPNGQVVVAQIDSAEVSRHKLKDIMAPLSKVINIALPLVAMPPLSEVRRALLAEFPYAALVVDFVLADLVGRPTVRLNPLLLSGEPGSGKTRFAERMFHHLGVSCWRTDATAADGSAFGGTDRRWSTAQVCHPMLAIARAGHGNPGILIDEIDKAAIGRDYGRLFDRLLAFLESETARQYPDPALQTTLDLRHVSYVATANHTHTLPSPLRDRFRQIEFPKPAAEDLEALLPAVIADILRDRGLDRRWMIPFTTAEKQAIARHWHGGSVRRLRRVVEVVMREHDAWAARN</sequence>
<dbReference type="InterPro" id="IPR027417">
    <property type="entry name" value="P-loop_NTPase"/>
</dbReference>
<dbReference type="Proteomes" id="UP000246085">
    <property type="component" value="Chromosome BRAD3257"/>
</dbReference>
<feature type="domain" description="AAA+ ATPase" evidence="2">
    <location>
        <begin position="309"/>
        <end position="457"/>
    </location>
</feature>
<dbReference type="GO" id="GO:0004252">
    <property type="term" value="F:serine-type endopeptidase activity"/>
    <property type="evidence" value="ECO:0007669"/>
    <property type="project" value="InterPro"/>
</dbReference>